<dbReference type="RefSeq" id="WP_306850493.1">
    <property type="nucleotide sequence ID" value="NZ_JAUSSK010000003.1"/>
</dbReference>
<reference evidence="2 3" key="1">
    <citation type="submission" date="2023-07" db="EMBL/GenBank/DDBJ databases">
        <title>Sorghum-associated microbial communities from plants grown in Nebraska, USA.</title>
        <authorList>
            <person name="Schachtman D."/>
        </authorList>
    </citation>
    <scope>NUCLEOTIDE SEQUENCE [LARGE SCALE GENOMIC DNA]</scope>
    <source>
        <strain evidence="2 3">CC60</strain>
    </source>
</reference>
<evidence type="ECO:0000313" key="2">
    <source>
        <dbReference type="EMBL" id="MDQ0010403.1"/>
    </source>
</evidence>
<proteinExistence type="predicted"/>
<protein>
    <submittedName>
        <fullName evidence="2">Uncharacterized protein</fullName>
    </submittedName>
</protein>
<sequence length="96" mass="10319">MEDRTYLLGKLAALESALEAAISTHPEPAVLVAALAEAMSRYTPERRPRNVRSFAEGWMAIVTPLLTEQASRSHASTRAGLTAPPVTAAGPKRRAH</sequence>
<accession>A0ABT9T1K8</accession>
<dbReference type="Proteomes" id="UP001237737">
    <property type="component" value="Unassembled WGS sequence"/>
</dbReference>
<name>A0ABT9T1K8_9GAMM</name>
<keyword evidence="3" id="KW-1185">Reference proteome</keyword>
<gene>
    <name evidence="2" type="ORF">J2T07_002593</name>
</gene>
<dbReference type="EMBL" id="JAUSSK010000003">
    <property type="protein sequence ID" value="MDQ0010403.1"/>
    <property type="molecule type" value="Genomic_DNA"/>
</dbReference>
<evidence type="ECO:0000313" key="3">
    <source>
        <dbReference type="Proteomes" id="UP001237737"/>
    </source>
</evidence>
<comment type="caution">
    <text evidence="2">The sequence shown here is derived from an EMBL/GenBank/DDBJ whole genome shotgun (WGS) entry which is preliminary data.</text>
</comment>
<organism evidence="2 3">
    <name type="scientific">Luteibacter jiangsuensis</name>
    <dbReference type="NCBI Taxonomy" id="637577"/>
    <lineage>
        <taxon>Bacteria</taxon>
        <taxon>Pseudomonadati</taxon>
        <taxon>Pseudomonadota</taxon>
        <taxon>Gammaproteobacteria</taxon>
        <taxon>Lysobacterales</taxon>
        <taxon>Rhodanobacteraceae</taxon>
        <taxon>Luteibacter</taxon>
    </lineage>
</organism>
<feature type="region of interest" description="Disordered" evidence="1">
    <location>
        <begin position="69"/>
        <end position="96"/>
    </location>
</feature>
<evidence type="ECO:0000256" key="1">
    <source>
        <dbReference type="SAM" id="MobiDB-lite"/>
    </source>
</evidence>